<dbReference type="Proteomes" id="UP000027265">
    <property type="component" value="Unassembled WGS sequence"/>
</dbReference>
<dbReference type="SUPFAM" id="SSF51735">
    <property type="entry name" value="NAD(P)-binding Rossmann-fold domains"/>
    <property type="match status" value="1"/>
</dbReference>
<dbReference type="PRINTS" id="PR00081">
    <property type="entry name" value="GDHRDH"/>
</dbReference>
<dbReference type="Gene3D" id="3.40.50.720">
    <property type="entry name" value="NAD(P)-binding Rossmann-like Domain"/>
    <property type="match status" value="1"/>
</dbReference>
<accession>A0A067PKT4</accession>
<name>A0A067PKT4_9AGAM</name>
<evidence type="ECO:0000256" key="1">
    <source>
        <dbReference type="ARBA" id="ARBA00006484"/>
    </source>
</evidence>
<keyword evidence="3" id="KW-0560">Oxidoreductase</keyword>
<dbReference type="GO" id="GO:0016491">
    <property type="term" value="F:oxidoreductase activity"/>
    <property type="evidence" value="ECO:0007669"/>
    <property type="project" value="UniProtKB-KW"/>
</dbReference>
<dbReference type="PROSITE" id="PS00061">
    <property type="entry name" value="ADH_SHORT"/>
    <property type="match status" value="1"/>
</dbReference>
<dbReference type="InterPro" id="IPR002347">
    <property type="entry name" value="SDR_fam"/>
</dbReference>
<evidence type="ECO:0000256" key="2">
    <source>
        <dbReference type="ARBA" id="ARBA00022857"/>
    </source>
</evidence>
<sequence>MAETYTWLITGASRGIGLEYTKQLISSPSVKNIVIASCRNPETATELQALRASFKEEQQQRLHIVALDVEFEESILGIGKVVAEIVGDLGLDYLINNGAINLAMDTAFDFSPADMTRTMQVNVLGPALLSQTVFPLLAKSKRKVILNTSTGLASMGLDCGPKCLTYSISKTAVNMLTYKQAKERPDFICVAVDPGWVKTVMGGPGAFLEPPEVVTLILSFVQGATTEESGKFFDRFGKVRPW</sequence>
<protein>
    <recommendedName>
        <fullName evidence="6">NAD(P)-binding protein</fullName>
    </recommendedName>
</protein>
<dbReference type="PANTHER" id="PTHR43544:SF7">
    <property type="entry name" value="NADB-LER2"/>
    <property type="match status" value="1"/>
</dbReference>
<comment type="similarity">
    <text evidence="1">Belongs to the short-chain dehydrogenases/reductases (SDR) family.</text>
</comment>
<keyword evidence="2" id="KW-0521">NADP</keyword>
<evidence type="ECO:0000313" key="5">
    <source>
        <dbReference type="Proteomes" id="UP000027265"/>
    </source>
</evidence>
<dbReference type="EMBL" id="KL197729">
    <property type="protein sequence ID" value="KDQ54430.1"/>
    <property type="molecule type" value="Genomic_DNA"/>
</dbReference>
<evidence type="ECO:0008006" key="6">
    <source>
        <dbReference type="Google" id="ProtNLM"/>
    </source>
</evidence>
<dbReference type="OrthoDB" id="9876299at2759"/>
<dbReference type="HOGENOM" id="CLU_010194_9_1_1"/>
<evidence type="ECO:0000313" key="4">
    <source>
        <dbReference type="EMBL" id="KDQ54430.1"/>
    </source>
</evidence>
<keyword evidence="5" id="KW-1185">Reference proteome</keyword>
<evidence type="ECO:0000256" key="3">
    <source>
        <dbReference type="ARBA" id="ARBA00023002"/>
    </source>
</evidence>
<dbReference type="InterPro" id="IPR051468">
    <property type="entry name" value="Fungal_SecMetab_SDRs"/>
</dbReference>
<dbReference type="AlphaFoldDB" id="A0A067PKT4"/>
<dbReference type="GO" id="GO:0005737">
    <property type="term" value="C:cytoplasm"/>
    <property type="evidence" value="ECO:0007669"/>
    <property type="project" value="TreeGrafter"/>
</dbReference>
<reference evidence="5" key="1">
    <citation type="journal article" date="2014" name="Proc. Natl. Acad. Sci. U.S.A.">
        <title>Extensive sampling of basidiomycete genomes demonstrates inadequacy of the white-rot/brown-rot paradigm for wood decay fungi.</title>
        <authorList>
            <person name="Riley R."/>
            <person name="Salamov A.A."/>
            <person name="Brown D.W."/>
            <person name="Nagy L.G."/>
            <person name="Floudas D."/>
            <person name="Held B.W."/>
            <person name="Levasseur A."/>
            <person name="Lombard V."/>
            <person name="Morin E."/>
            <person name="Otillar R."/>
            <person name="Lindquist E.A."/>
            <person name="Sun H."/>
            <person name="LaButti K.M."/>
            <person name="Schmutz J."/>
            <person name="Jabbour D."/>
            <person name="Luo H."/>
            <person name="Baker S.E."/>
            <person name="Pisabarro A.G."/>
            <person name="Walton J.D."/>
            <person name="Blanchette R.A."/>
            <person name="Henrissat B."/>
            <person name="Martin F."/>
            <person name="Cullen D."/>
            <person name="Hibbett D.S."/>
            <person name="Grigoriev I.V."/>
        </authorList>
    </citation>
    <scope>NUCLEOTIDE SEQUENCE [LARGE SCALE GENOMIC DNA]</scope>
    <source>
        <strain evidence="5">MUCL 33604</strain>
    </source>
</reference>
<dbReference type="InterPro" id="IPR036291">
    <property type="entry name" value="NAD(P)-bd_dom_sf"/>
</dbReference>
<dbReference type="PANTHER" id="PTHR43544">
    <property type="entry name" value="SHORT-CHAIN DEHYDROGENASE/REDUCTASE"/>
    <property type="match status" value="1"/>
</dbReference>
<dbReference type="Pfam" id="PF00106">
    <property type="entry name" value="adh_short"/>
    <property type="match status" value="1"/>
</dbReference>
<dbReference type="CDD" id="cd05325">
    <property type="entry name" value="carb_red_sniffer_like_SDR_c"/>
    <property type="match status" value="1"/>
</dbReference>
<proteinExistence type="inferred from homology"/>
<organism evidence="4 5">
    <name type="scientific">Jaapia argillacea MUCL 33604</name>
    <dbReference type="NCBI Taxonomy" id="933084"/>
    <lineage>
        <taxon>Eukaryota</taxon>
        <taxon>Fungi</taxon>
        <taxon>Dikarya</taxon>
        <taxon>Basidiomycota</taxon>
        <taxon>Agaricomycotina</taxon>
        <taxon>Agaricomycetes</taxon>
        <taxon>Agaricomycetidae</taxon>
        <taxon>Jaapiales</taxon>
        <taxon>Jaapiaceae</taxon>
        <taxon>Jaapia</taxon>
    </lineage>
</organism>
<gene>
    <name evidence="4" type="ORF">JAAARDRAFT_196762</name>
</gene>
<dbReference type="InParanoid" id="A0A067PKT4"/>
<dbReference type="InterPro" id="IPR020904">
    <property type="entry name" value="Sc_DH/Rdtase_CS"/>
</dbReference>